<accession>A0A5B7GNX5</accession>
<keyword evidence="2" id="KW-1185">Reference proteome</keyword>
<protein>
    <submittedName>
        <fullName evidence="1">Uncharacterized protein</fullName>
    </submittedName>
</protein>
<name>A0A5B7GNX5_PORTR</name>
<organism evidence="1 2">
    <name type="scientific">Portunus trituberculatus</name>
    <name type="common">Swimming crab</name>
    <name type="synonym">Neptunus trituberculatus</name>
    <dbReference type="NCBI Taxonomy" id="210409"/>
    <lineage>
        <taxon>Eukaryota</taxon>
        <taxon>Metazoa</taxon>
        <taxon>Ecdysozoa</taxon>
        <taxon>Arthropoda</taxon>
        <taxon>Crustacea</taxon>
        <taxon>Multicrustacea</taxon>
        <taxon>Malacostraca</taxon>
        <taxon>Eumalacostraca</taxon>
        <taxon>Eucarida</taxon>
        <taxon>Decapoda</taxon>
        <taxon>Pleocyemata</taxon>
        <taxon>Brachyura</taxon>
        <taxon>Eubrachyura</taxon>
        <taxon>Portunoidea</taxon>
        <taxon>Portunidae</taxon>
        <taxon>Portuninae</taxon>
        <taxon>Portunus</taxon>
    </lineage>
</organism>
<dbReference type="Proteomes" id="UP000324222">
    <property type="component" value="Unassembled WGS sequence"/>
</dbReference>
<sequence>MGVSDGEGPGCVTRETLGEEGEGYNWSVRIGGPKNLQRSRDSCTLREGIWLRTAFTDPFPLPPLPSPLLPLWDSASQRIPAARQTPATTTAIPSASAVVQRGIQLRIAHLPPQQQQQQGFCMAPLTCAAITYYYWYS</sequence>
<dbReference type="AlphaFoldDB" id="A0A5B7GNX5"/>
<proteinExistence type="predicted"/>
<reference evidence="1 2" key="1">
    <citation type="submission" date="2019-05" db="EMBL/GenBank/DDBJ databases">
        <title>Another draft genome of Portunus trituberculatus and its Hox gene families provides insights of decapod evolution.</title>
        <authorList>
            <person name="Jeong J.-H."/>
            <person name="Song I."/>
            <person name="Kim S."/>
            <person name="Choi T."/>
            <person name="Kim D."/>
            <person name="Ryu S."/>
            <person name="Kim W."/>
        </authorList>
    </citation>
    <scope>NUCLEOTIDE SEQUENCE [LARGE SCALE GENOMIC DNA]</scope>
    <source>
        <tissue evidence="1">Muscle</tissue>
    </source>
</reference>
<evidence type="ECO:0000313" key="1">
    <source>
        <dbReference type="EMBL" id="MPC61801.1"/>
    </source>
</evidence>
<comment type="caution">
    <text evidence="1">The sequence shown here is derived from an EMBL/GenBank/DDBJ whole genome shotgun (WGS) entry which is preliminary data.</text>
</comment>
<evidence type="ECO:0000313" key="2">
    <source>
        <dbReference type="Proteomes" id="UP000324222"/>
    </source>
</evidence>
<gene>
    <name evidence="1" type="ORF">E2C01_055878</name>
</gene>
<dbReference type="EMBL" id="VSRR010018948">
    <property type="protein sequence ID" value="MPC61801.1"/>
    <property type="molecule type" value="Genomic_DNA"/>
</dbReference>